<proteinExistence type="predicted"/>
<reference evidence="3" key="1">
    <citation type="submission" date="2019-02" db="EMBL/GenBank/DDBJ databases">
        <authorList>
            <person name="Gruber-Vodicka R. H."/>
            <person name="Seah K. B. B."/>
        </authorList>
    </citation>
    <scope>NUCLEOTIDE SEQUENCE</scope>
    <source>
        <strain evidence="2">BECK_BZ197</strain>
        <strain evidence="4">BECK_BZ198</strain>
        <strain evidence="3">BECK_BZ199</strain>
    </source>
</reference>
<dbReference type="EMBL" id="CAADFQ010000021">
    <property type="protein sequence ID" value="VFK31177.1"/>
    <property type="molecule type" value="Genomic_DNA"/>
</dbReference>
<dbReference type="InterPro" id="IPR004919">
    <property type="entry name" value="GmrSD_N"/>
</dbReference>
<name>A0A450XPI9_9GAMM</name>
<organism evidence="3">
    <name type="scientific">Candidatus Kentrum sp. MB</name>
    <dbReference type="NCBI Taxonomy" id="2138164"/>
    <lineage>
        <taxon>Bacteria</taxon>
        <taxon>Pseudomonadati</taxon>
        <taxon>Pseudomonadota</taxon>
        <taxon>Gammaproteobacteria</taxon>
        <taxon>Candidatus Kentrum</taxon>
    </lineage>
</organism>
<dbReference type="Pfam" id="PF03235">
    <property type="entry name" value="GmrSD_N"/>
    <property type="match status" value="1"/>
</dbReference>
<accession>A0A450XPI9</accession>
<dbReference type="AlphaFoldDB" id="A0A450XPI9"/>
<dbReference type="PANTHER" id="PTHR39639">
    <property type="entry name" value="CHROMOSOME 16, WHOLE GENOME SHOTGUN SEQUENCE"/>
    <property type="match status" value="1"/>
</dbReference>
<evidence type="ECO:0000259" key="1">
    <source>
        <dbReference type="Pfam" id="PF03235"/>
    </source>
</evidence>
<sequence length="374" mass="43142">MATTEELIVSIESNSERARTKSLDLSFNELLDMYLNGELNIAPGYQRLFRWTRGTQSRFIESLLLEMPIPPIYVVEDEHNSYELIDGLQRFSSYLHLRGELDAVHLDVKKGNFLELQDCDIVEDLNGLTFKRLPVSLQIRLKRSFIRVEVVKKGSDRKFRYHMFKKLNIGGEPVTSQEIRNCTIRMLNQDFIEFINKMSNKEDYEKCIGKMSGKQSVSGFDQELVLRFFAIKNFRENFKHDVADFLTEYMEKVSDPDEENVLFDYGEEERTFDKTFLILRKSLGNKSFGRVGKSGIGSNFSVYHFEAICAGLQAIMDCINPENIKHVEKVRKRLEEIKKDPDFISATTGGGKNSPGQLDNRIRIVTDKLSGLLL</sequence>
<protein>
    <recommendedName>
        <fullName evidence="1">GmrSD restriction endonucleases N-terminal domain-containing protein</fullName>
    </recommendedName>
</protein>
<evidence type="ECO:0000313" key="2">
    <source>
        <dbReference type="EMBL" id="VFK26928.1"/>
    </source>
</evidence>
<dbReference type="EMBL" id="CAADGH010000021">
    <property type="protein sequence ID" value="VFK75379.1"/>
    <property type="molecule type" value="Genomic_DNA"/>
</dbReference>
<evidence type="ECO:0000313" key="3">
    <source>
        <dbReference type="EMBL" id="VFK31177.1"/>
    </source>
</evidence>
<dbReference type="PANTHER" id="PTHR39639:SF1">
    <property type="entry name" value="DUF262 DOMAIN-CONTAINING PROTEIN"/>
    <property type="match status" value="1"/>
</dbReference>
<dbReference type="EMBL" id="CAADFO010000024">
    <property type="protein sequence ID" value="VFK26928.1"/>
    <property type="molecule type" value="Genomic_DNA"/>
</dbReference>
<feature type="domain" description="GmrSD restriction endonucleases N-terminal" evidence="1">
    <location>
        <begin position="28"/>
        <end position="183"/>
    </location>
</feature>
<evidence type="ECO:0000313" key="4">
    <source>
        <dbReference type="EMBL" id="VFK75379.1"/>
    </source>
</evidence>
<gene>
    <name evidence="2" type="ORF">BECKMB1821G_GA0114241_102413</name>
    <name evidence="4" type="ORF">BECKMB1821H_GA0114242_102113</name>
    <name evidence="3" type="ORF">BECKMB1821I_GA0114274_102112</name>
</gene>